<evidence type="ECO:0000256" key="2">
    <source>
        <dbReference type="ARBA" id="ARBA00022649"/>
    </source>
</evidence>
<feature type="domain" description="PIN" evidence="9">
    <location>
        <begin position="3"/>
        <end position="122"/>
    </location>
</feature>
<evidence type="ECO:0000313" key="11">
    <source>
        <dbReference type="Proteomes" id="UP000219621"/>
    </source>
</evidence>
<dbReference type="RefSeq" id="WP_097277232.1">
    <property type="nucleotide sequence ID" value="NZ_OCNJ01000001.1"/>
</dbReference>
<dbReference type="InterPro" id="IPR002716">
    <property type="entry name" value="PIN_dom"/>
</dbReference>
<evidence type="ECO:0000256" key="1">
    <source>
        <dbReference type="ARBA" id="ARBA00001946"/>
    </source>
</evidence>
<dbReference type="HAMAP" id="MF_00265">
    <property type="entry name" value="VapC_Nob1"/>
    <property type="match status" value="1"/>
</dbReference>
<dbReference type="InterPro" id="IPR022907">
    <property type="entry name" value="VapC_family"/>
</dbReference>
<dbReference type="EC" id="3.1.-.-" evidence="8"/>
<keyword evidence="3 8" id="KW-0540">Nuclease</keyword>
<dbReference type="CDD" id="cd18746">
    <property type="entry name" value="PIN_VapC4-5_FitB-like"/>
    <property type="match status" value="1"/>
</dbReference>
<name>A0A286G2L6_9PROT</name>
<reference evidence="10 11" key="1">
    <citation type="submission" date="2017-09" db="EMBL/GenBank/DDBJ databases">
        <authorList>
            <person name="Ehlers B."/>
            <person name="Leendertz F.H."/>
        </authorList>
    </citation>
    <scope>NUCLEOTIDE SEQUENCE [LARGE SCALE GENOMIC DNA]</scope>
    <source>
        <strain evidence="10 11">USBA 140</strain>
    </source>
</reference>
<accession>A0A286G2L6</accession>
<dbReference type="OrthoDB" id="7188375at2"/>
<comment type="similarity">
    <text evidence="7 8">Belongs to the PINc/VapC protein family.</text>
</comment>
<keyword evidence="4 8" id="KW-0479">Metal-binding</keyword>
<evidence type="ECO:0000313" key="10">
    <source>
        <dbReference type="EMBL" id="SOD89797.1"/>
    </source>
</evidence>
<evidence type="ECO:0000256" key="6">
    <source>
        <dbReference type="ARBA" id="ARBA00022842"/>
    </source>
</evidence>
<evidence type="ECO:0000256" key="8">
    <source>
        <dbReference type="HAMAP-Rule" id="MF_00265"/>
    </source>
</evidence>
<dbReference type="Gene3D" id="3.40.50.1010">
    <property type="entry name" value="5'-nuclease"/>
    <property type="match status" value="1"/>
</dbReference>
<keyword evidence="2 8" id="KW-1277">Toxin-antitoxin system</keyword>
<dbReference type="SUPFAM" id="SSF88723">
    <property type="entry name" value="PIN domain-like"/>
    <property type="match status" value="1"/>
</dbReference>
<proteinExistence type="inferred from homology"/>
<feature type="binding site" evidence="8">
    <location>
        <position position="5"/>
    </location>
    <ligand>
        <name>Mg(2+)</name>
        <dbReference type="ChEBI" id="CHEBI:18420"/>
    </ligand>
</feature>
<keyword evidence="6 8" id="KW-0460">Magnesium</keyword>
<dbReference type="GO" id="GO:0090729">
    <property type="term" value="F:toxin activity"/>
    <property type="evidence" value="ECO:0007669"/>
    <property type="project" value="UniProtKB-KW"/>
</dbReference>
<dbReference type="GO" id="GO:0004540">
    <property type="term" value="F:RNA nuclease activity"/>
    <property type="evidence" value="ECO:0007669"/>
    <property type="project" value="InterPro"/>
</dbReference>
<feature type="binding site" evidence="8">
    <location>
        <position position="102"/>
    </location>
    <ligand>
        <name>Mg(2+)</name>
        <dbReference type="ChEBI" id="CHEBI:18420"/>
    </ligand>
</feature>
<dbReference type="GO" id="GO:0016787">
    <property type="term" value="F:hydrolase activity"/>
    <property type="evidence" value="ECO:0007669"/>
    <property type="project" value="UniProtKB-KW"/>
</dbReference>
<dbReference type="InterPro" id="IPR050556">
    <property type="entry name" value="Type_II_TA_system_RNase"/>
</dbReference>
<dbReference type="PANTHER" id="PTHR33653">
    <property type="entry name" value="RIBONUCLEASE VAPC2"/>
    <property type="match status" value="1"/>
</dbReference>
<dbReference type="EMBL" id="OCNJ01000001">
    <property type="protein sequence ID" value="SOD89797.1"/>
    <property type="molecule type" value="Genomic_DNA"/>
</dbReference>
<keyword evidence="11" id="KW-1185">Reference proteome</keyword>
<comment type="cofactor">
    <cofactor evidence="1 8">
        <name>Mg(2+)</name>
        <dbReference type="ChEBI" id="CHEBI:18420"/>
    </cofactor>
</comment>
<evidence type="ECO:0000256" key="7">
    <source>
        <dbReference type="ARBA" id="ARBA00038093"/>
    </source>
</evidence>
<keyword evidence="8" id="KW-0800">Toxin</keyword>
<evidence type="ECO:0000259" key="9">
    <source>
        <dbReference type="Pfam" id="PF01850"/>
    </source>
</evidence>
<protein>
    <recommendedName>
        <fullName evidence="8">Ribonuclease VapC</fullName>
        <shortName evidence="8">RNase VapC</shortName>
        <ecNumber evidence="8">3.1.-.-</ecNumber>
    </recommendedName>
    <alternativeName>
        <fullName evidence="8">Toxin VapC</fullName>
    </alternativeName>
</protein>
<dbReference type="AlphaFoldDB" id="A0A286G2L6"/>
<evidence type="ECO:0000256" key="3">
    <source>
        <dbReference type="ARBA" id="ARBA00022722"/>
    </source>
</evidence>
<sequence>MFLLDTNVVSDLRRPDRANPGVLRWAESQDPEVSFLSAISLLEIHVGVLRVERRDGPAGALLRHWLDRKVVPSFEDRVLPIDGAVALQCARLHVPDARPERDALIAATAMVHGLTLVTRNTADFAPTGVPLLNPWT</sequence>
<dbReference type="Proteomes" id="UP000219621">
    <property type="component" value="Unassembled WGS sequence"/>
</dbReference>
<comment type="function">
    <text evidence="8">Toxic component of a toxin-antitoxin (TA) system. An RNase.</text>
</comment>
<dbReference type="InterPro" id="IPR029060">
    <property type="entry name" value="PIN-like_dom_sf"/>
</dbReference>
<evidence type="ECO:0000256" key="5">
    <source>
        <dbReference type="ARBA" id="ARBA00022801"/>
    </source>
</evidence>
<keyword evidence="5 8" id="KW-0378">Hydrolase</keyword>
<evidence type="ECO:0000256" key="4">
    <source>
        <dbReference type="ARBA" id="ARBA00022723"/>
    </source>
</evidence>
<dbReference type="Pfam" id="PF01850">
    <property type="entry name" value="PIN"/>
    <property type="match status" value="1"/>
</dbReference>
<dbReference type="PANTHER" id="PTHR33653:SF1">
    <property type="entry name" value="RIBONUCLEASE VAPC2"/>
    <property type="match status" value="1"/>
</dbReference>
<organism evidence="10 11">
    <name type="scientific">Caenispirillum bisanense</name>
    <dbReference type="NCBI Taxonomy" id="414052"/>
    <lineage>
        <taxon>Bacteria</taxon>
        <taxon>Pseudomonadati</taxon>
        <taxon>Pseudomonadota</taxon>
        <taxon>Alphaproteobacteria</taxon>
        <taxon>Rhodospirillales</taxon>
        <taxon>Novispirillaceae</taxon>
        <taxon>Caenispirillum</taxon>
    </lineage>
</organism>
<dbReference type="GO" id="GO:0000287">
    <property type="term" value="F:magnesium ion binding"/>
    <property type="evidence" value="ECO:0007669"/>
    <property type="project" value="UniProtKB-UniRule"/>
</dbReference>
<gene>
    <name evidence="8" type="primary">vapC</name>
    <name evidence="10" type="ORF">SAMN05421508_101338</name>
</gene>